<dbReference type="AlphaFoldDB" id="A0A4R7B230"/>
<dbReference type="PANTHER" id="PTHR46796">
    <property type="entry name" value="HTH-TYPE TRANSCRIPTIONAL ACTIVATOR RHAS-RELATED"/>
    <property type="match status" value="1"/>
</dbReference>
<comment type="caution">
    <text evidence="5">The sequence shown here is derived from an EMBL/GenBank/DDBJ whole genome shotgun (WGS) entry which is preliminary data.</text>
</comment>
<dbReference type="Gene3D" id="1.10.10.60">
    <property type="entry name" value="Homeodomain-like"/>
    <property type="match status" value="1"/>
</dbReference>
<keyword evidence="2" id="KW-0238">DNA-binding</keyword>
<dbReference type="PROSITE" id="PS01124">
    <property type="entry name" value="HTH_ARAC_FAMILY_2"/>
    <property type="match status" value="1"/>
</dbReference>
<name>A0A4R7B230_9NEIS</name>
<evidence type="ECO:0000256" key="3">
    <source>
        <dbReference type="ARBA" id="ARBA00023163"/>
    </source>
</evidence>
<reference evidence="5 6" key="1">
    <citation type="submission" date="2019-03" db="EMBL/GenBank/DDBJ databases">
        <title>Genomic Encyclopedia of Type Strains, Phase III (KMG-III): the genomes of soil and plant-associated and newly described type strains.</title>
        <authorList>
            <person name="Whitman W."/>
        </authorList>
    </citation>
    <scope>NUCLEOTIDE SEQUENCE [LARGE SCALE GENOMIC DNA]</scope>
    <source>
        <strain evidence="5 6">CECT 8976</strain>
    </source>
</reference>
<dbReference type="Pfam" id="PF20240">
    <property type="entry name" value="DUF6597"/>
    <property type="match status" value="1"/>
</dbReference>
<dbReference type="InterPro" id="IPR018060">
    <property type="entry name" value="HTH_AraC"/>
</dbReference>
<keyword evidence="1" id="KW-0805">Transcription regulation</keyword>
<accession>A0A4R7B230</accession>
<evidence type="ECO:0000256" key="1">
    <source>
        <dbReference type="ARBA" id="ARBA00023015"/>
    </source>
</evidence>
<evidence type="ECO:0000313" key="6">
    <source>
        <dbReference type="Proteomes" id="UP000295611"/>
    </source>
</evidence>
<keyword evidence="3" id="KW-0804">Transcription</keyword>
<keyword evidence="6" id="KW-1185">Reference proteome</keyword>
<protein>
    <submittedName>
        <fullName evidence="5">Helix-turn-helix protein</fullName>
    </submittedName>
</protein>
<evidence type="ECO:0000256" key="2">
    <source>
        <dbReference type="ARBA" id="ARBA00023125"/>
    </source>
</evidence>
<organism evidence="5 6">
    <name type="scientific">Paludibacterium purpuratum</name>
    <dbReference type="NCBI Taxonomy" id="1144873"/>
    <lineage>
        <taxon>Bacteria</taxon>
        <taxon>Pseudomonadati</taxon>
        <taxon>Pseudomonadota</taxon>
        <taxon>Betaproteobacteria</taxon>
        <taxon>Neisseriales</taxon>
        <taxon>Chromobacteriaceae</taxon>
        <taxon>Paludibacterium</taxon>
    </lineage>
</organism>
<dbReference type="EMBL" id="SNZP01000012">
    <property type="protein sequence ID" value="TDR73808.1"/>
    <property type="molecule type" value="Genomic_DNA"/>
</dbReference>
<dbReference type="SMART" id="SM00342">
    <property type="entry name" value="HTH_ARAC"/>
    <property type="match status" value="1"/>
</dbReference>
<gene>
    <name evidence="5" type="ORF">DFP86_11212</name>
</gene>
<dbReference type="Pfam" id="PF12833">
    <property type="entry name" value="HTH_18"/>
    <property type="match status" value="1"/>
</dbReference>
<dbReference type="RefSeq" id="WP_133682396.1">
    <property type="nucleotide sequence ID" value="NZ_SNZP01000012.1"/>
</dbReference>
<dbReference type="InterPro" id="IPR050204">
    <property type="entry name" value="AraC_XylS_family_regulators"/>
</dbReference>
<sequence length="290" mass="32273">MTRRLIPPHPALGSVVRHYYLQEDCGGIMHLPATPFPSIGFILTGQSHTLVDTLPPIASPPCFVTGPFDRPVTLQLAPGSRFATIMLRLGQLPVLFGLPTQLLANQAWPLHELIGQRTENELFERLQATATAGIAEALDRWLTQHLAARSAHNTPTLLLPPSRLYDDSRELARHYGLGVRQLQRKILSSYGMTLRDTRRMARYINMLALLIARPDATGRLASLAQDCGYFDQAHMTKDFRALTGHTPGDLARRIHGAYTLETSAVQYSPIEQRLVLHNGNEDIRLSVGQH</sequence>
<proteinExistence type="predicted"/>
<feature type="domain" description="HTH araC/xylS-type" evidence="4">
    <location>
        <begin position="170"/>
        <end position="253"/>
    </location>
</feature>
<evidence type="ECO:0000259" key="4">
    <source>
        <dbReference type="PROSITE" id="PS01124"/>
    </source>
</evidence>
<dbReference type="OrthoDB" id="9809338at2"/>
<evidence type="ECO:0000313" key="5">
    <source>
        <dbReference type="EMBL" id="TDR73808.1"/>
    </source>
</evidence>
<dbReference type="GO" id="GO:0043565">
    <property type="term" value="F:sequence-specific DNA binding"/>
    <property type="evidence" value="ECO:0007669"/>
    <property type="project" value="InterPro"/>
</dbReference>
<dbReference type="GO" id="GO:0003700">
    <property type="term" value="F:DNA-binding transcription factor activity"/>
    <property type="evidence" value="ECO:0007669"/>
    <property type="project" value="InterPro"/>
</dbReference>
<dbReference type="Proteomes" id="UP000295611">
    <property type="component" value="Unassembled WGS sequence"/>
</dbReference>
<dbReference type="InterPro" id="IPR046532">
    <property type="entry name" value="DUF6597"/>
</dbReference>